<dbReference type="Pfam" id="PF12854">
    <property type="entry name" value="PPR_1"/>
    <property type="match status" value="2"/>
</dbReference>
<feature type="repeat" description="PPR" evidence="3">
    <location>
        <begin position="200"/>
        <end position="234"/>
    </location>
</feature>
<evidence type="ECO:0000313" key="4">
    <source>
        <dbReference type="EMBL" id="KAK8551364.1"/>
    </source>
</evidence>
<proteinExistence type="inferred from homology"/>
<dbReference type="NCBIfam" id="TIGR00756">
    <property type="entry name" value="PPR"/>
    <property type="match status" value="2"/>
</dbReference>
<comment type="similarity">
    <text evidence="1">Belongs to the PPR family. P subfamily.</text>
</comment>
<evidence type="ECO:0000256" key="2">
    <source>
        <dbReference type="ARBA" id="ARBA00022737"/>
    </source>
</evidence>
<dbReference type="InterPro" id="IPR011990">
    <property type="entry name" value="TPR-like_helical_dom_sf"/>
</dbReference>
<dbReference type="InterPro" id="IPR002885">
    <property type="entry name" value="PPR_rpt"/>
</dbReference>
<dbReference type="PANTHER" id="PTHR47447">
    <property type="entry name" value="OS03G0856100 PROTEIN"/>
    <property type="match status" value="1"/>
</dbReference>
<gene>
    <name evidence="4" type="ORF">V6N12_040008</name>
</gene>
<dbReference type="PROSITE" id="PS51375">
    <property type="entry name" value="PPR"/>
    <property type="match status" value="2"/>
</dbReference>
<evidence type="ECO:0000256" key="1">
    <source>
        <dbReference type="ARBA" id="ARBA00007626"/>
    </source>
</evidence>
<dbReference type="EMBL" id="JBBPBM010000020">
    <property type="protein sequence ID" value="KAK8551364.1"/>
    <property type="molecule type" value="Genomic_DNA"/>
</dbReference>
<dbReference type="Proteomes" id="UP001472677">
    <property type="component" value="Unassembled WGS sequence"/>
</dbReference>
<protein>
    <recommendedName>
        <fullName evidence="6">Pentatricopeptide repeat-containing protein</fullName>
    </recommendedName>
</protein>
<organism evidence="4 5">
    <name type="scientific">Hibiscus sabdariffa</name>
    <name type="common">roselle</name>
    <dbReference type="NCBI Taxonomy" id="183260"/>
    <lineage>
        <taxon>Eukaryota</taxon>
        <taxon>Viridiplantae</taxon>
        <taxon>Streptophyta</taxon>
        <taxon>Embryophyta</taxon>
        <taxon>Tracheophyta</taxon>
        <taxon>Spermatophyta</taxon>
        <taxon>Magnoliopsida</taxon>
        <taxon>eudicotyledons</taxon>
        <taxon>Gunneridae</taxon>
        <taxon>Pentapetalae</taxon>
        <taxon>rosids</taxon>
        <taxon>malvids</taxon>
        <taxon>Malvales</taxon>
        <taxon>Malvaceae</taxon>
        <taxon>Malvoideae</taxon>
        <taxon>Hibiscus</taxon>
    </lineage>
</organism>
<dbReference type="PANTHER" id="PTHR47447:SF22">
    <property type="entry name" value="TETRATRICOPEPTIDE-LIKE HELICAL DOMAIN SUPERFAMILY"/>
    <property type="match status" value="1"/>
</dbReference>
<dbReference type="Gene3D" id="1.25.40.10">
    <property type="entry name" value="Tetratricopeptide repeat domain"/>
    <property type="match status" value="2"/>
</dbReference>
<name>A0ABR2E3S9_9ROSI</name>
<accession>A0ABR2E3S9</accession>
<sequence length="401" mass="45964">METQSSIKAICSQVYESYQRQVFSRFSTPKLNPYSLTHEQAISIVDHLTNESGSMVALSFFYWLLEIYRFKHFTRLYIVAATSLIQNGNFDRANEIMQCLVRNFAQVGRLKEAAGMVLEMKNHGLKLNAETLNCILRVVEYSRVGRVSEVDKWLKEMLEKGFIVDNSTCTSGIHLFCDKGCANRALWYFDTTVKTGFKPNLVNYSCLINGLSKKGSIKQAFGKLEEMVREGWKPNVGYCNEEKLNRAEMLFSRMEEQGLVANTNTYTTLINGHCKMGRVQEAYELLGKGLLRGLRLLILFSLLSSASRLILSYCLFRKLCSERKVGIAALFFHRLLDKDHNVDRVTLAAFVTASYEPKKSSMPRHESSLGERMFSEFLQKEVESFDLFSLQFRFFKSFAFG</sequence>
<feature type="repeat" description="PPR" evidence="3">
    <location>
        <begin position="262"/>
        <end position="296"/>
    </location>
</feature>
<dbReference type="Pfam" id="PF01535">
    <property type="entry name" value="PPR"/>
    <property type="match status" value="2"/>
</dbReference>
<comment type="caution">
    <text evidence="4">The sequence shown here is derived from an EMBL/GenBank/DDBJ whole genome shotgun (WGS) entry which is preliminary data.</text>
</comment>
<keyword evidence="5" id="KW-1185">Reference proteome</keyword>
<evidence type="ECO:0000256" key="3">
    <source>
        <dbReference type="PROSITE-ProRule" id="PRU00708"/>
    </source>
</evidence>
<reference evidence="4 5" key="1">
    <citation type="journal article" date="2024" name="G3 (Bethesda)">
        <title>Genome assembly of Hibiscus sabdariffa L. provides insights into metabolisms of medicinal natural products.</title>
        <authorList>
            <person name="Kim T."/>
        </authorList>
    </citation>
    <scope>NUCLEOTIDE SEQUENCE [LARGE SCALE GENOMIC DNA]</scope>
    <source>
        <strain evidence="4">TK-2024</strain>
        <tissue evidence="4">Old leaves</tissue>
    </source>
</reference>
<evidence type="ECO:0000313" key="5">
    <source>
        <dbReference type="Proteomes" id="UP001472677"/>
    </source>
</evidence>
<evidence type="ECO:0008006" key="6">
    <source>
        <dbReference type="Google" id="ProtNLM"/>
    </source>
</evidence>
<keyword evidence="2" id="KW-0677">Repeat</keyword>